<name>A0A9P0PCN5_ACAOB</name>
<dbReference type="EMBL" id="CAKOFQ010006826">
    <property type="protein sequence ID" value="CAH1974502.1"/>
    <property type="molecule type" value="Genomic_DNA"/>
</dbReference>
<gene>
    <name evidence="1" type="ORF">ACAOBT_LOCUS11139</name>
</gene>
<keyword evidence="2" id="KW-1185">Reference proteome</keyword>
<evidence type="ECO:0000313" key="2">
    <source>
        <dbReference type="Proteomes" id="UP001152888"/>
    </source>
</evidence>
<accession>A0A9P0PCN5</accession>
<protein>
    <submittedName>
        <fullName evidence="1">Uncharacterized protein</fullName>
    </submittedName>
</protein>
<proteinExistence type="predicted"/>
<dbReference type="Proteomes" id="UP001152888">
    <property type="component" value="Unassembled WGS sequence"/>
</dbReference>
<organism evidence="1 2">
    <name type="scientific">Acanthoscelides obtectus</name>
    <name type="common">Bean weevil</name>
    <name type="synonym">Bruchus obtectus</name>
    <dbReference type="NCBI Taxonomy" id="200917"/>
    <lineage>
        <taxon>Eukaryota</taxon>
        <taxon>Metazoa</taxon>
        <taxon>Ecdysozoa</taxon>
        <taxon>Arthropoda</taxon>
        <taxon>Hexapoda</taxon>
        <taxon>Insecta</taxon>
        <taxon>Pterygota</taxon>
        <taxon>Neoptera</taxon>
        <taxon>Endopterygota</taxon>
        <taxon>Coleoptera</taxon>
        <taxon>Polyphaga</taxon>
        <taxon>Cucujiformia</taxon>
        <taxon>Chrysomeloidea</taxon>
        <taxon>Chrysomelidae</taxon>
        <taxon>Bruchinae</taxon>
        <taxon>Bruchini</taxon>
        <taxon>Acanthoscelides</taxon>
    </lineage>
</organism>
<comment type="caution">
    <text evidence="1">The sequence shown here is derived from an EMBL/GenBank/DDBJ whole genome shotgun (WGS) entry which is preliminary data.</text>
</comment>
<dbReference type="AlphaFoldDB" id="A0A9P0PCN5"/>
<sequence>MKSLNLMPDFTVDLRELKFMT</sequence>
<reference evidence="1" key="1">
    <citation type="submission" date="2022-03" db="EMBL/GenBank/DDBJ databases">
        <authorList>
            <person name="Sayadi A."/>
        </authorList>
    </citation>
    <scope>NUCLEOTIDE SEQUENCE</scope>
</reference>
<evidence type="ECO:0000313" key="1">
    <source>
        <dbReference type="EMBL" id="CAH1974502.1"/>
    </source>
</evidence>